<dbReference type="OrthoDB" id="1778624at2"/>
<organism evidence="2 3">
    <name type="scientific">Vibrio diazotrophicus</name>
    <dbReference type="NCBI Taxonomy" id="685"/>
    <lineage>
        <taxon>Bacteria</taxon>
        <taxon>Pseudomonadati</taxon>
        <taxon>Pseudomonadota</taxon>
        <taxon>Gammaproteobacteria</taxon>
        <taxon>Vibrionales</taxon>
        <taxon>Vibrionaceae</taxon>
        <taxon>Vibrio</taxon>
    </lineage>
</organism>
<keyword evidence="2" id="KW-0413">Isomerase</keyword>
<dbReference type="Gene3D" id="3.40.1400.10">
    <property type="entry name" value="Sugar-phosphate isomerase, RpiB/LacA/LacB"/>
    <property type="match status" value="1"/>
</dbReference>
<evidence type="ECO:0000313" key="2">
    <source>
        <dbReference type="EMBL" id="PNI01586.1"/>
    </source>
</evidence>
<dbReference type="InterPro" id="IPR036569">
    <property type="entry name" value="RpiB_LacA_LacB_sf"/>
</dbReference>
<comment type="caution">
    <text evidence="2">The sequence shown here is derived from an EMBL/GenBank/DDBJ whole genome shotgun (WGS) entry which is preliminary data.</text>
</comment>
<dbReference type="GO" id="GO:0005975">
    <property type="term" value="P:carbohydrate metabolic process"/>
    <property type="evidence" value="ECO:0007669"/>
    <property type="project" value="InterPro"/>
</dbReference>
<sequence length="191" mass="21269">MKLIKDKKILVAADWAGFPLKEVIVKYLESKGWEVTDIGVKDPDDPNVEMFHRIGLRAGSMITEKEFERAIIFCGTGMGVHLAAAKCPGVRCGVVESVPAARRCVIGNDVNVLSLGAWYVAPEMGKAAVDAFLSTKFGDDHEWWPDFYEYHKIAVDEMDAFDYDEYKANGFQVNKLGDLTLSLVDKPEQCC</sequence>
<comment type="similarity">
    <text evidence="1">Belongs to the LacAB/RpiB family.</text>
</comment>
<dbReference type="PANTHER" id="PTHR30345:SF0">
    <property type="entry name" value="DNA DAMAGE-REPAIR_TOLERATION PROTEIN DRT102"/>
    <property type="match status" value="1"/>
</dbReference>
<dbReference type="AlphaFoldDB" id="A0A2J8GR05"/>
<evidence type="ECO:0000256" key="1">
    <source>
        <dbReference type="ARBA" id="ARBA00008754"/>
    </source>
</evidence>
<dbReference type="PANTHER" id="PTHR30345">
    <property type="entry name" value="RIBOSE-5-PHOSPHATE ISOMERASE B"/>
    <property type="match status" value="1"/>
</dbReference>
<dbReference type="EMBL" id="POSK01000020">
    <property type="protein sequence ID" value="PNI01586.1"/>
    <property type="molecule type" value="Genomic_DNA"/>
</dbReference>
<gene>
    <name evidence="2" type="ORF">C1N32_20130</name>
</gene>
<dbReference type="Proteomes" id="UP000236449">
    <property type="component" value="Unassembled WGS sequence"/>
</dbReference>
<name>A0A2J8GR05_VIBDI</name>
<reference evidence="2 3" key="1">
    <citation type="submission" date="2018-01" db="EMBL/GenBank/DDBJ databases">
        <title>Draft genome sequences of six Vibrio diazotrophicus strains isolated from deep-sea sediments of the Baltic Sea.</title>
        <authorList>
            <person name="Castillo D."/>
            <person name="Vandieken V."/>
            <person name="Chiang O."/>
            <person name="Middelboe M."/>
        </authorList>
    </citation>
    <scope>NUCLEOTIDE SEQUENCE [LARGE SCALE GENOMIC DNA]</scope>
    <source>
        <strain evidence="2 3">60.27F</strain>
    </source>
</reference>
<dbReference type="InterPro" id="IPR003500">
    <property type="entry name" value="RpiB_LacA_LacB"/>
</dbReference>
<dbReference type="SUPFAM" id="SSF89623">
    <property type="entry name" value="Ribose/Galactose isomerase RpiB/AlsB"/>
    <property type="match status" value="1"/>
</dbReference>
<protein>
    <submittedName>
        <fullName evidence="2">RpiB/LacA/LacB family sugar-phosphate isomerase</fullName>
    </submittedName>
</protein>
<dbReference type="RefSeq" id="WP_102955509.1">
    <property type="nucleotide sequence ID" value="NZ_POSI01000027.1"/>
</dbReference>
<dbReference type="GO" id="GO:0016861">
    <property type="term" value="F:intramolecular oxidoreductase activity, interconverting aldoses and ketoses"/>
    <property type="evidence" value="ECO:0007669"/>
    <property type="project" value="UniProtKB-ARBA"/>
</dbReference>
<accession>A0A2J8GR05</accession>
<dbReference type="Pfam" id="PF02502">
    <property type="entry name" value="LacAB_rpiB"/>
    <property type="match status" value="1"/>
</dbReference>
<proteinExistence type="inferred from homology"/>
<evidence type="ECO:0000313" key="3">
    <source>
        <dbReference type="Proteomes" id="UP000236449"/>
    </source>
</evidence>